<dbReference type="Proteomes" id="UP000324897">
    <property type="component" value="Chromosome 7"/>
</dbReference>
<dbReference type="Gene3D" id="1.20.1280.50">
    <property type="match status" value="1"/>
</dbReference>
<accession>A0A5J9U1B2</accession>
<dbReference type="OrthoDB" id="695771at2759"/>
<dbReference type="SMART" id="SM00256">
    <property type="entry name" value="FBOX"/>
    <property type="match status" value="1"/>
</dbReference>
<protein>
    <recommendedName>
        <fullName evidence="1">F-box domain-containing protein</fullName>
    </recommendedName>
</protein>
<evidence type="ECO:0000313" key="3">
    <source>
        <dbReference type="Proteomes" id="UP000324897"/>
    </source>
</evidence>
<name>A0A5J9U1B2_9POAL</name>
<dbReference type="Pfam" id="PF12937">
    <property type="entry name" value="F-box-like"/>
    <property type="match status" value="1"/>
</dbReference>
<evidence type="ECO:0000259" key="1">
    <source>
        <dbReference type="PROSITE" id="PS50181"/>
    </source>
</evidence>
<dbReference type="InterPro" id="IPR001810">
    <property type="entry name" value="F-box_dom"/>
</dbReference>
<feature type="domain" description="F-box" evidence="1">
    <location>
        <begin position="43"/>
        <end position="91"/>
    </location>
</feature>
<dbReference type="InterPro" id="IPR036047">
    <property type="entry name" value="F-box-like_dom_sf"/>
</dbReference>
<dbReference type="PANTHER" id="PTHR38926:SF2">
    <property type="entry name" value="F-BOX_LRR-REPEAT PROTEIN 21-RELATED"/>
    <property type="match status" value="1"/>
</dbReference>
<organism evidence="2 3">
    <name type="scientific">Eragrostis curvula</name>
    <name type="common">weeping love grass</name>
    <dbReference type="NCBI Taxonomy" id="38414"/>
    <lineage>
        <taxon>Eukaryota</taxon>
        <taxon>Viridiplantae</taxon>
        <taxon>Streptophyta</taxon>
        <taxon>Embryophyta</taxon>
        <taxon>Tracheophyta</taxon>
        <taxon>Spermatophyta</taxon>
        <taxon>Magnoliopsida</taxon>
        <taxon>Liliopsida</taxon>
        <taxon>Poales</taxon>
        <taxon>Poaceae</taxon>
        <taxon>PACMAD clade</taxon>
        <taxon>Chloridoideae</taxon>
        <taxon>Eragrostideae</taxon>
        <taxon>Eragrostidinae</taxon>
        <taxon>Eragrostis</taxon>
    </lineage>
</organism>
<evidence type="ECO:0000313" key="2">
    <source>
        <dbReference type="EMBL" id="TVU17227.1"/>
    </source>
</evidence>
<dbReference type="SUPFAM" id="SSF81383">
    <property type="entry name" value="F-box domain"/>
    <property type="match status" value="1"/>
</dbReference>
<dbReference type="Gramene" id="TVU17227">
    <property type="protein sequence ID" value="TVU17227"/>
    <property type="gene ID" value="EJB05_33246"/>
</dbReference>
<dbReference type="EMBL" id="RWGY01000029">
    <property type="protein sequence ID" value="TVU17227.1"/>
    <property type="molecule type" value="Genomic_DNA"/>
</dbReference>
<sequence>MPSSTLLAAAEAAHARRRSRNRRPPSESVTLHLSVFRSLQLPPRDWAGLPPELISSIFHRLDPVEIMLCADKVCRSWRRAARHEPELWRHIDMVGHAQLAGRGLADLAKMAADAVLYSQEQCEAFRADGSCVDDDFLCFLADKEDSVNKTLASFRARDSGIWGFGKPP</sequence>
<dbReference type="AlphaFoldDB" id="A0A5J9U1B2"/>
<dbReference type="PANTHER" id="PTHR38926">
    <property type="entry name" value="F-BOX DOMAIN CONTAINING PROTEIN, EXPRESSED"/>
    <property type="match status" value="1"/>
</dbReference>
<feature type="non-terminal residue" evidence="2">
    <location>
        <position position="1"/>
    </location>
</feature>
<keyword evidence="3" id="KW-1185">Reference proteome</keyword>
<reference evidence="2 3" key="1">
    <citation type="journal article" date="2019" name="Sci. Rep.">
        <title>A high-quality genome of Eragrostis curvula grass provides insights into Poaceae evolution and supports new strategies to enhance forage quality.</title>
        <authorList>
            <person name="Carballo J."/>
            <person name="Santos B.A.C.M."/>
            <person name="Zappacosta D."/>
            <person name="Garbus I."/>
            <person name="Selva J.P."/>
            <person name="Gallo C.A."/>
            <person name="Diaz A."/>
            <person name="Albertini E."/>
            <person name="Caccamo M."/>
            <person name="Echenique V."/>
        </authorList>
    </citation>
    <scope>NUCLEOTIDE SEQUENCE [LARGE SCALE GENOMIC DNA]</scope>
    <source>
        <strain evidence="3">cv. Victoria</strain>
        <tissue evidence="2">Leaf</tissue>
    </source>
</reference>
<comment type="caution">
    <text evidence="2">The sequence shown here is derived from an EMBL/GenBank/DDBJ whole genome shotgun (WGS) entry which is preliminary data.</text>
</comment>
<dbReference type="PROSITE" id="PS50181">
    <property type="entry name" value="FBOX"/>
    <property type="match status" value="1"/>
</dbReference>
<gene>
    <name evidence="2" type="ORF">EJB05_33246</name>
</gene>
<proteinExistence type="predicted"/>